<name>A0A5N5SYT5_9CRUS</name>
<dbReference type="OrthoDB" id="6381144at2759"/>
<dbReference type="AlphaFoldDB" id="A0A5N5SYT5"/>
<keyword evidence="1" id="KW-1133">Transmembrane helix</keyword>
<evidence type="ECO:0000256" key="1">
    <source>
        <dbReference type="SAM" id="Phobius"/>
    </source>
</evidence>
<evidence type="ECO:0008006" key="4">
    <source>
        <dbReference type="Google" id="ProtNLM"/>
    </source>
</evidence>
<keyword evidence="1" id="KW-0812">Transmembrane</keyword>
<organism evidence="2 3">
    <name type="scientific">Armadillidium nasatum</name>
    <dbReference type="NCBI Taxonomy" id="96803"/>
    <lineage>
        <taxon>Eukaryota</taxon>
        <taxon>Metazoa</taxon>
        <taxon>Ecdysozoa</taxon>
        <taxon>Arthropoda</taxon>
        <taxon>Crustacea</taxon>
        <taxon>Multicrustacea</taxon>
        <taxon>Malacostraca</taxon>
        <taxon>Eumalacostraca</taxon>
        <taxon>Peracarida</taxon>
        <taxon>Isopoda</taxon>
        <taxon>Oniscidea</taxon>
        <taxon>Crinocheta</taxon>
        <taxon>Armadillidiidae</taxon>
        <taxon>Armadillidium</taxon>
    </lineage>
</organism>
<evidence type="ECO:0000313" key="2">
    <source>
        <dbReference type="EMBL" id="KAB7499095.1"/>
    </source>
</evidence>
<dbReference type="EMBL" id="SEYY01018695">
    <property type="protein sequence ID" value="KAB7499095.1"/>
    <property type="molecule type" value="Genomic_DNA"/>
</dbReference>
<dbReference type="Proteomes" id="UP000326759">
    <property type="component" value="Unassembled WGS sequence"/>
</dbReference>
<feature type="transmembrane region" description="Helical" evidence="1">
    <location>
        <begin position="331"/>
        <end position="355"/>
    </location>
</feature>
<feature type="transmembrane region" description="Helical" evidence="1">
    <location>
        <begin position="114"/>
        <end position="134"/>
    </location>
</feature>
<feature type="transmembrane region" description="Helical" evidence="1">
    <location>
        <begin position="201"/>
        <end position="230"/>
    </location>
</feature>
<sequence>MKLVDISDYISPIACGATLFINHGLRDYLVTGLSSLNVTTIDDSDDINNPDVKSYINKSSNNSSFYNDQYLTGKSASEDWTGAELGAILGSVHFGIFLATILSPFTIPRISRKYFLAGTLVSSGILALFSELVVQEKFIGLAPWVGSAAGTLLGWCNDPFIGAYVFGSLSIVTGALSVLAPSNDADKSKMIRGKNVLTSPAVWACLFVCLTTVWSLHTFIAGVSFTLRFWFGEGDLLGFVSLVILVGGLVTRLEAIAAMYLLRNNFLSPLNRRRLIIWAGTIIVIISLVLNGTVGLNSKYALLGVSILGVGGGAGLLLVGIRLNLHDLGPIFPAPFLILGSLSGTLGAALATLLFPVLTQIKESDSKSVEKQWKIAWMVPVIPVVLACILHTFLLSVIPLSHQTVITKNVVPILKASSSSDKGEELDTRSFKSSKSAMSFRTAVSRPRTRTISFQTIDADDITNVDMQSFPESNSDDCVSFPSNGDENIEMKSIKSGGTSFKSAPDSRNNSFADATNHGVVLNPRELDRTKEWLSVHHYEMGKKLQTQISVEKVTTERNIFNSFAVVVAVVVFAASFIDFV</sequence>
<accession>A0A5N5SYT5</accession>
<comment type="caution">
    <text evidence="2">The sequence shown here is derived from an EMBL/GenBank/DDBJ whole genome shotgun (WGS) entry which is preliminary data.</text>
</comment>
<feature type="transmembrane region" description="Helical" evidence="1">
    <location>
        <begin position="560"/>
        <end position="578"/>
    </location>
</feature>
<evidence type="ECO:0000313" key="3">
    <source>
        <dbReference type="Proteomes" id="UP000326759"/>
    </source>
</evidence>
<feature type="transmembrane region" description="Helical" evidence="1">
    <location>
        <begin position="85"/>
        <end position="107"/>
    </location>
</feature>
<feature type="transmembrane region" description="Helical" evidence="1">
    <location>
        <begin position="161"/>
        <end position="180"/>
    </location>
</feature>
<feature type="transmembrane region" description="Helical" evidence="1">
    <location>
        <begin position="300"/>
        <end position="319"/>
    </location>
</feature>
<gene>
    <name evidence="2" type="ORF">Anas_04440</name>
</gene>
<feature type="transmembrane region" description="Helical" evidence="1">
    <location>
        <begin position="275"/>
        <end position="294"/>
    </location>
</feature>
<keyword evidence="1" id="KW-0472">Membrane</keyword>
<proteinExistence type="predicted"/>
<protein>
    <recommendedName>
        <fullName evidence="4">Sodium-dependent glucose transporter 1</fullName>
    </recommendedName>
</protein>
<feature type="transmembrane region" description="Helical" evidence="1">
    <location>
        <begin position="375"/>
        <end position="398"/>
    </location>
</feature>
<reference evidence="2 3" key="1">
    <citation type="journal article" date="2019" name="PLoS Biol.">
        <title>Sex chromosomes control vertical transmission of feminizing Wolbachia symbionts in an isopod.</title>
        <authorList>
            <person name="Becking T."/>
            <person name="Chebbi M.A."/>
            <person name="Giraud I."/>
            <person name="Moumen B."/>
            <person name="Laverre T."/>
            <person name="Caubet Y."/>
            <person name="Peccoud J."/>
            <person name="Gilbert C."/>
            <person name="Cordaux R."/>
        </authorList>
    </citation>
    <scope>NUCLEOTIDE SEQUENCE [LARGE SCALE GENOMIC DNA]</scope>
    <source>
        <strain evidence="2">ANa2</strain>
        <tissue evidence="2">Whole body excluding digestive tract and cuticle</tissue>
    </source>
</reference>
<feature type="transmembrane region" description="Helical" evidence="1">
    <location>
        <begin position="236"/>
        <end position="263"/>
    </location>
</feature>
<dbReference type="SUPFAM" id="SSF103473">
    <property type="entry name" value="MFS general substrate transporter"/>
    <property type="match status" value="1"/>
</dbReference>
<keyword evidence="3" id="KW-1185">Reference proteome</keyword>
<dbReference type="InterPro" id="IPR036259">
    <property type="entry name" value="MFS_trans_sf"/>
</dbReference>